<reference evidence="2 3" key="1">
    <citation type="journal article" date="2014" name="ISME J.">
        <title>Candidatus Competibacter-lineage genomes retrieved from metagenomes reveal functional metabolic diversity.</title>
        <authorList>
            <person name="McIlroy S.J."/>
            <person name="Albertsen M."/>
            <person name="Andresen E.K."/>
            <person name="Saunders A.M."/>
            <person name="Kristiansen R."/>
            <person name="Stokholm-Bjerregaard M."/>
            <person name="Nielsen K.L."/>
            <person name="Nielsen P.H."/>
        </authorList>
    </citation>
    <scope>NUCLEOTIDE SEQUENCE [LARGE SCALE GENOMIC DNA]</scope>
    <source>
        <strain evidence="2 3">Run_B_J11</strain>
    </source>
</reference>
<gene>
    <name evidence="2" type="ORF">BN874_180015</name>
</gene>
<dbReference type="EMBL" id="CBTK010000090">
    <property type="protein sequence ID" value="CDH44652.1"/>
    <property type="molecule type" value="Genomic_DNA"/>
</dbReference>
<dbReference type="InterPro" id="IPR008538">
    <property type="entry name" value="Uma2"/>
</dbReference>
<dbReference type="PANTHER" id="PTHR36558:SF1">
    <property type="entry name" value="RESTRICTION ENDONUCLEASE DOMAIN-CONTAINING PROTEIN-RELATED"/>
    <property type="match status" value="1"/>
</dbReference>
<evidence type="ECO:0000259" key="1">
    <source>
        <dbReference type="Pfam" id="PF05685"/>
    </source>
</evidence>
<keyword evidence="3" id="KW-1185">Reference proteome</keyword>
<evidence type="ECO:0000313" key="3">
    <source>
        <dbReference type="Proteomes" id="UP000019184"/>
    </source>
</evidence>
<dbReference type="InterPro" id="IPR012296">
    <property type="entry name" value="Nuclease_put_TT1808"/>
</dbReference>
<comment type="caution">
    <text evidence="2">The sequence shown here is derived from an EMBL/GenBank/DDBJ whole genome shotgun (WGS) entry which is preliminary data.</text>
</comment>
<dbReference type="PANTHER" id="PTHR36558">
    <property type="entry name" value="GLR1098 PROTEIN"/>
    <property type="match status" value="1"/>
</dbReference>
<dbReference type="Proteomes" id="UP000019184">
    <property type="component" value="Unassembled WGS sequence"/>
</dbReference>
<accession>A0A7U7J2Y2</accession>
<proteinExistence type="predicted"/>
<protein>
    <recommendedName>
        <fullName evidence="1">Putative restriction endonuclease domain-containing protein</fullName>
    </recommendedName>
</protein>
<feature type="domain" description="Putative restriction endonuclease" evidence="1">
    <location>
        <begin position="12"/>
        <end position="173"/>
    </location>
</feature>
<evidence type="ECO:0000313" key="2">
    <source>
        <dbReference type="EMBL" id="CDH44652.1"/>
    </source>
</evidence>
<dbReference type="SUPFAM" id="SSF52980">
    <property type="entry name" value="Restriction endonuclease-like"/>
    <property type="match status" value="1"/>
</dbReference>
<dbReference type="Gene3D" id="3.90.1570.10">
    <property type="entry name" value="tt1808, chain A"/>
    <property type="match status" value="1"/>
</dbReference>
<name>A0A7U7J2Y2_9GAMM</name>
<dbReference type="RefSeq" id="WP_034431830.1">
    <property type="nucleotide sequence ID" value="NZ_CBTK010000090.1"/>
</dbReference>
<dbReference type="CDD" id="cd06260">
    <property type="entry name" value="DUF820-like"/>
    <property type="match status" value="1"/>
</dbReference>
<dbReference type="InterPro" id="IPR011335">
    <property type="entry name" value="Restrct_endonuc-II-like"/>
</dbReference>
<organism evidence="2 3">
    <name type="scientific">Candidatus Contendobacter odensis Run_B_J11</name>
    <dbReference type="NCBI Taxonomy" id="1400861"/>
    <lineage>
        <taxon>Bacteria</taxon>
        <taxon>Pseudomonadati</taxon>
        <taxon>Pseudomonadota</taxon>
        <taxon>Gammaproteobacteria</taxon>
        <taxon>Candidatus Competibacteraceae</taxon>
        <taxon>Candidatus Contendibacter</taxon>
    </lineage>
</organism>
<sequence>MNPQTQPHLTAEDYLTIERSAEFKSEYFDGEIFAMSGASEPHNIIVTNTVVELGNQLKKRPCKLYANDMRVKISPTGLYTYPDLVVICGKAQFDDTHFDTLLNPTLIIEVLSDSTEAYDRGRKFEHYRKLEPLVEYVLIAQSHPHIESYRRQPNHEWLLAECAGLEGVIRLHSIDCELALAEIYDKVELLET</sequence>
<dbReference type="Pfam" id="PF05685">
    <property type="entry name" value="Uma2"/>
    <property type="match status" value="1"/>
</dbReference>
<dbReference type="AlphaFoldDB" id="A0A7U7J2Y2"/>
<dbReference type="OrthoDB" id="26750at2"/>